<gene>
    <name evidence="2" type="ORF">J0A68_18530</name>
</gene>
<sequence length="392" mass="43507">MKILFVDTSPVRRGAQVFVEELSSQLDLLGLVTKRVYLFENAGTTSVSLRRQDLVLPYLESSFFEKIPSFHPGLLRSLGGLVEEFDPDILLFNGSRTLKYAAWLRYFGYVKGRRLVGRFIDDAEFWNPGGIKKWAYTQWIGQLDGIVAVSAASLDSVVRHYSFPGSTRVIHRSFDRNKFGGVPGREEARKILGLTRNDEVLLFLGNLTAQKRPDKFLQIVQSLAQTRPQLKALLVGDGTLRRELEDQVAYSRGRESGAGMLNTGFKPSNVIFSGYQSDVGPFISAADILVLTSDTEGLPGVVLEAAYLEVPTVATEVGGIRECLLDGETGILVPDRSVGTFCERIESLLDDSSVRKGMGRKARVFVESHFRMESIAGQYLDFFGKILSSTSR</sequence>
<dbReference type="PANTHER" id="PTHR45947:SF3">
    <property type="entry name" value="SULFOQUINOVOSYL TRANSFERASE SQD2"/>
    <property type="match status" value="1"/>
</dbReference>
<comment type="caution">
    <text evidence="2">The sequence shown here is derived from an EMBL/GenBank/DDBJ whole genome shotgun (WGS) entry which is preliminary data.</text>
</comment>
<dbReference type="InterPro" id="IPR050194">
    <property type="entry name" value="Glycosyltransferase_grp1"/>
</dbReference>
<dbReference type="Pfam" id="PF13692">
    <property type="entry name" value="Glyco_trans_1_4"/>
    <property type="match status" value="1"/>
</dbReference>
<dbReference type="CDD" id="cd03801">
    <property type="entry name" value="GT4_PimA-like"/>
    <property type="match status" value="1"/>
</dbReference>
<feature type="domain" description="Glycosyltransferase subfamily 4-like N-terminal" evidence="1">
    <location>
        <begin position="14"/>
        <end position="176"/>
    </location>
</feature>
<name>A0ABS3C765_9BACT</name>
<dbReference type="PANTHER" id="PTHR45947">
    <property type="entry name" value="SULFOQUINOVOSYL TRANSFERASE SQD2"/>
    <property type="match status" value="1"/>
</dbReference>
<dbReference type="Gene3D" id="3.40.50.2000">
    <property type="entry name" value="Glycogen Phosphorylase B"/>
    <property type="match status" value="2"/>
</dbReference>
<dbReference type="EMBL" id="JAFKCT010000009">
    <property type="protein sequence ID" value="MBN7812960.1"/>
    <property type="molecule type" value="Genomic_DNA"/>
</dbReference>
<proteinExistence type="predicted"/>
<dbReference type="InterPro" id="IPR028098">
    <property type="entry name" value="Glyco_trans_4-like_N"/>
</dbReference>
<dbReference type="RefSeq" id="WP_206579731.1">
    <property type="nucleotide sequence ID" value="NZ_JAFKCT010000009.1"/>
</dbReference>
<evidence type="ECO:0000259" key="1">
    <source>
        <dbReference type="Pfam" id="PF13439"/>
    </source>
</evidence>
<dbReference type="Pfam" id="PF13439">
    <property type="entry name" value="Glyco_transf_4"/>
    <property type="match status" value="1"/>
</dbReference>
<dbReference type="Proteomes" id="UP000664317">
    <property type="component" value="Unassembled WGS sequence"/>
</dbReference>
<reference evidence="2 3" key="1">
    <citation type="submission" date="2021-03" db="EMBL/GenBank/DDBJ databases">
        <title>novel species isolated from a fishpond in China.</title>
        <authorList>
            <person name="Lu H."/>
            <person name="Cai Z."/>
        </authorList>
    </citation>
    <scope>NUCLEOTIDE SEQUENCE [LARGE SCALE GENOMIC DNA]</scope>
    <source>
        <strain evidence="2 3">H41</strain>
    </source>
</reference>
<keyword evidence="3" id="KW-1185">Reference proteome</keyword>
<evidence type="ECO:0000313" key="3">
    <source>
        <dbReference type="Proteomes" id="UP000664317"/>
    </source>
</evidence>
<evidence type="ECO:0000313" key="2">
    <source>
        <dbReference type="EMBL" id="MBN7812960.1"/>
    </source>
</evidence>
<protein>
    <submittedName>
        <fullName evidence="2">Glycosyltransferase family 4 protein</fullName>
    </submittedName>
</protein>
<dbReference type="SUPFAM" id="SSF53756">
    <property type="entry name" value="UDP-Glycosyltransferase/glycogen phosphorylase"/>
    <property type="match status" value="1"/>
</dbReference>
<accession>A0ABS3C765</accession>
<organism evidence="2 3">
    <name type="scientific">Algoriphagus oliviformis</name>
    <dbReference type="NCBI Taxonomy" id="2811231"/>
    <lineage>
        <taxon>Bacteria</taxon>
        <taxon>Pseudomonadati</taxon>
        <taxon>Bacteroidota</taxon>
        <taxon>Cytophagia</taxon>
        <taxon>Cytophagales</taxon>
        <taxon>Cyclobacteriaceae</taxon>
        <taxon>Algoriphagus</taxon>
    </lineage>
</organism>